<evidence type="ECO:0000256" key="1">
    <source>
        <dbReference type="SAM" id="MobiDB-lite"/>
    </source>
</evidence>
<proteinExistence type="predicted"/>
<dbReference type="PANTHER" id="PTHR34482:SF47">
    <property type="entry name" value="CCHC-TYPE DOMAIN-CONTAINING PROTEIN"/>
    <property type="match status" value="1"/>
</dbReference>
<feature type="region of interest" description="Disordered" evidence="1">
    <location>
        <begin position="51"/>
        <end position="81"/>
    </location>
</feature>
<comment type="caution">
    <text evidence="2">The sequence shown here is derived from an EMBL/GenBank/DDBJ whole genome shotgun (WGS) entry which is preliminary data.</text>
</comment>
<sequence length="192" mass="21286">MCRRFEEGLNEDIKLLVGILEINEFVVLVERACKAEELGKEKQKAEFEARDFRKRATERPPVSSQATSVTSVGNTRPSKPECQQCGRRHFGECWGKSNNRAWCKCGSQDHFVRDCPKTVEKGVVQSARSSSTTARGRPSCNVGGRSGVQRGTSDVAIRLEARAPARAYAIRAREEASSPDVITDIFTLLILV</sequence>
<dbReference type="PANTHER" id="PTHR34482">
    <property type="entry name" value="DNA DAMAGE-INDUCIBLE PROTEIN 1-LIKE"/>
    <property type="match status" value="1"/>
</dbReference>
<evidence type="ECO:0000313" key="3">
    <source>
        <dbReference type="Proteomes" id="UP000325315"/>
    </source>
</evidence>
<organism evidence="2 3">
    <name type="scientific">Gossypium australe</name>
    <dbReference type="NCBI Taxonomy" id="47621"/>
    <lineage>
        <taxon>Eukaryota</taxon>
        <taxon>Viridiplantae</taxon>
        <taxon>Streptophyta</taxon>
        <taxon>Embryophyta</taxon>
        <taxon>Tracheophyta</taxon>
        <taxon>Spermatophyta</taxon>
        <taxon>Magnoliopsida</taxon>
        <taxon>eudicotyledons</taxon>
        <taxon>Gunneridae</taxon>
        <taxon>Pentapetalae</taxon>
        <taxon>rosids</taxon>
        <taxon>malvids</taxon>
        <taxon>Malvales</taxon>
        <taxon>Malvaceae</taxon>
        <taxon>Malvoideae</taxon>
        <taxon>Gossypium</taxon>
    </lineage>
</organism>
<feature type="compositionally biased region" description="Polar residues" evidence="1">
    <location>
        <begin position="62"/>
        <end position="77"/>
    </location>
</feature>
<protein>
    <submittedName>
        <fullName evidence="2">Gag-Pol polyprotein</fullName>
    </submittedName>
</protein>
<dbReference type="AlphaFoldDB" id="A0A5B6V8T9"/>
<gene>
    <name evidence="2" type="ORF">EPI10_000752</name>
</gene>
<reference evidence="3" key="1">
    <citation type="journal article" date="2019" name="Plant Biotechnol. J.">
        <title>Genome sequencing of the Australian wild diploid species Gossypium australe highlights disease resistance and delayed gland morphogenesis.</title>
        <authorList>
            <person name="Cai Y."/>
            <person name="Cai X."/>
            <person name="Wang Q."/>
            <person name="Wang P."/>
            <person name="Zhang Y."/>
            <person name="Cai C."/>
            <person name="Xu Y."/>
            <person name="Wang K."/>
            <person name="Zhou Z."/>
            <person name="Wang C."/>
            <person name="Geng S."/>
            <person name="Li B."/>
            <person name="Dong Q."/>
            <person name="Hou Y."/>
            <person name="Wang H."/>
            <person name="Ai P."/>
            <person name="Liu Z."/>
            <person name="Yi F."/>
            <person name="Sun M."/>
            <person name="An G."/>
            <person name="Cheng J."/>
            <person name="Zhang Y."/>
            <person name="Shi Q."/>
            <person name="Xie Y."/>
            <person name="Shi X."/>
            <person name="Chang Y."/>
            <person name="Huang F."/>
            <person name="Chen Y."/>
            <person name="Hong S."/>
            <person name="Mi L."/>
            <person name="Sun Q."/>
            <person name="Zhang L."/>
            <person name="Zhou B."/>
            <person name="Peng R."/>
            <person name="Zhang X."/>
            <person name="Liu F."/>
        </authorList>
    </citation>
    <scope>NUCLEOTIDE SEQUENCE [LARGE SCALE GENOMIC DNA]</scope>
    <source>
        <strain evidence="3">cv. PA1801</strain>
    </source>
</reference>
<keyword evidence="3" id="KW-1185">Reference proteome</keyword>
<dbReference type="OrthoDB" id="786726at2759"/>
<evidence type="ECO:0000313" key="2">
    <source>
        <dbReference type="EMBL" id="KAA3465602.1"/>
    </source>
</evidence>
<dbReference type="Proteomes" id="UP000325315">
    <property type="component" value="Unassembled WGS sequence"/>
</dbReference>
<dbReference type="EMBL" id="SMMG02000007">
    <property type="protein sequence ID" value="KAA3465602.1"/>
    <property type="molecule type" value="Genomic_DNA"/>
</dbReference>
<name>A0A5B6V8T9_9ROSI</name>
<accession>A0A5B6V8T9</accession>